<dbReference type="GO" id="GO:0022904">
    <property type="term" value="P:respiratory electron transport chain"/>
    <property type="evidence" value="ECO:0007669"/>
    <property type="project" value="TreeGrafter"/>
</dbReference>
<feature type="domain" description="4Fe-4S ferredoxin-type" evidence="9">
    <location>
        <begin position="137"/>
        <end position="167"/>
    </location>
</feature>
<dbReference type="SMART" id="SM00926">
    <property type="entry name" value="Molybdop_Fe4S4"/>
    <property type="match status" value="1"/>
</dbReference>
<dbReference type="GO" id="GO:0003954">
    <property type="term" value="F:NADH dehydrogenase activity"/>
    <property type="evidence" value="ECO:0007669"/>
    <property type="project" value="TreeGrafter"/>
</dbReference>
<dbReference type="InterPro" id="IPR050123">
    <property type="entry name" value="Prok_molybdopt-oxidoreductase"/>
</dbReference>
<dbReference type="SUPFAM" id="SSF54292">
    <property type="entry name" value="2Fe-2S ferredoxin-like"/>
    <property type="match status" value="1"/>
</dbReference>
<dbReference type="Gene3D" id="3.10.20.740">
    <property type="match status" value="1"/>
</dbReference>
<dbReference type="CDD" id="cd02790">
    <property type="entry name" value="MopB_CT_Formate-Dh_H"/>
    <property type="match status" value="1"/>
</dbReference>
<dbReference type="Pfam" id="PF12838">
    <property type="entry name" value="Fer4_7"/>
    <property type="match status" value="1"/>
</dbReference>
<dbReference type="InterPro" id="IPR006478">
    <property type="entry name" value="Formate_DH_asu"/>
</dbReference>
<dbReference type="Pfam" id="PF01568">
    <property type="entry name" value="Molydop_binding"/>
    <property type="match status" value="1"/>
</dbReference>
<dbReference type="CDD" id="cd00207">
    <property type="entry name" value="fer2"/>
    <property type="match status" value="1"/>
</dbReference>
<evidence type="ECO:0000259" key="9">
    <source>
        <dbReference type="PROSITE" id="PS51379"/>
    </source>
</evidence>
<dbReference type="Pfam" id="PF04879">
    <property type="entry name" value="Molybdop_Fe4S4"/>
    <property type="match status" value="1"/>
</dbReference>
<dbReference type="GO" id="GO:1990204">
    <property type="term" value="C:oxidoreductase complex"/>
    <property type="evidence" value="ECO:0007669"/>
    <property type="project" value="UniProtKB-ARBA"/>
</dbReference>
<dbReference type="NCBIfam" id="TIGR01591">
    <property type="entry name" value="Fdh-alpha"/>
    <property type="match status" value="1"/>
</dbReference>
<evidence type="ECO:0000256" key="3">
    <source>
        <dbReference type="ARBA" id="ARBA00022723"/>
    </source>
</evidence>
<feature type="domain" description="4Fe-4S ferredoxin-type" evidence="9">
    <location>
        <begin position="180"/>
        <end position="209"/>
    </location>
</feature>
<dbReference type="AlphaFoldDB" id="A0A1E5Q863"/>
<dbReference type="OrthoDB" id="9803192at2"/>
<keyword evidence="4" id="KW-0677">Repeat</keyword>
<dbReference type="InterPro" id="IPR001041">
    <property type="entry name" value="2Fe-2S_ferredoxin-type"/>
</dbReference>
<protein>
    <submittedName>
        <fullName evidence="11">Formate dehydrogenase subunit alpha</fullName>
    </submittedName>
</protein>
<evidence type="ECO:0000256" key="6">
    <source>
        <dbReference type="ARBA" id="ARBA00023004"/>
    </source>
</evidence>
<dbReference type="GO" id="GO:0016020">
    <property type="term" value="C:membrane"/>
    <property type="evidence" value="ECO:0007669"/>
    <property type="project" value="TreeGrafter"/>
</dbReference>
<dbReference type="Pfam" id="PF13510">
    <property type="entry name" value="Fer2_4"/>
    <property type="match status" value="1"/>
</dbReference>
<dbReference type="Pfam" id="PF00384">
    <property type="entry name" value="Molybdopterin"/>
    <property type="match status" value="1"/>
</dbReference>
<dbReference type="PROSITE" id="PS51379">
    <property type="entry name" value="4FE4S_FER_2"/>
    <property type="match status" value="2"/>
</dbReference>
<dbReference type="GO" id="GO:0046872">
    <property type="term" value="F:metal ion binding"/>
    <property type="evidence" value="ECO:0007669"/>
    <property type="project" value="UniProtKB-KW"/>
</dbReference>
<dbReference type="Proteomes" id="UP000095347">
    <property type="component" value="Unassembled WGS sequence"/>
</dbReference>
<dbReference type="InterPro" id="IPR017900">
    <property type="entry name" value="4Fe4S_Fe_S_CS"/>
</dbReference>
<dbReference type="RefSeq" id="WP_069957836.1">
    <property type="nucleotide sequence ID" value="NZ_MCGG01000022.1"/>
</dbReference>
<keyword evidence="5" id="KW-0560">Oxidoreductase</keyword>
<keyword evidence="6" id="KW-0408">Iron</keyword>
<dbReference type="GO" id="GO:0015942">
    <property type="term" value="P:formate metabolic process"/>
    <property type="evidence" value="ECO:0007669"/>
    <property type="project" value="InterPro"/>
</dbReference>
<keyword evidence="2" id="KW-0004">4Fe-4S</keyword>
<dbReference type="PANTHER" id="PTHR43105">
    <property type="entry name" value="RESPIRATORY NITRATE REDUCTASE"/>
    <property type="match status" value="1"/>
</dbReference>
<evidence type="ECO:0000259" key="8">
    <source>
        <dbReference type="PROSITE" id="PS51085"/>
    </source>
</evidence>
<dbReference type="InterPro" id="IPR006963">
    <property type="entry name" value="Mopterin_OxRdtase_4Fe-4S_dom"/>
</dbReference>
<dbReference type="InterPro" id="IPR036010">
    <property type="entry name" value="2Fe-2S_ferredoxin-like_sf"/>
</dbReference>
<dbReference type="Gene3D" id="2.40.40.20">
    <property type="match status" value="1"/>
</dbReference>
<dbReference type="Gene3D" id="3.40.50.740">
    <property type="match status" value="1"/>
</dbReference>
<dbReference type="STRING" id="28181.BEN30_09595"/>
<dbReference type="SUPFAM" id="SSF53706">
    <property type="entry name" value="Formate dehydrogenase/DMSO reductase, domains 1-3"/>
    <property type="match status" value="1"/>
</dbReference>
<reference evidence="12" key="1">
    <citation type="submission" date="2016-07" db="EMBL/GenBank/DDBJ databases">
        <authorList>
            <person name="Florea S."/>
            <person name="Webb J.S."/>
            <person name="Jaromczyk J."/>
            <person name="Schardl C.L."/>
        </authorList>
    </citation>
    <scope>NUCLEOTIDE SEQUENCE [LARGE SCALE GENOMIC DNA]</scope>
    <source>
        <strain evidence="12">MV-1</strain>
    </source>
</reference>
<dbReference type="InterPro" id="IPR006656">
    <property type="entry name" value="Mopterin_OxRdtase"/>
</dbReference>
<dbReference type="Gene3D" id="2.20.25.90">
    <property type="entry name" value="ADC-like domains"/>
    <property type="match status" value="1"/>
</dbReference>
<feature type="domain" description="2Fe-2S ferredoxin-type" evidence="8">
    <location>
        <begin position="3"/>
        <end position="83"/>
    </location>
</feature>
<evidence type="ECO:0000256" key="5">
    <source>
        <dbReference type="ARBA" id="ARBA00023002"/>
    </source>
</evidence>
<dbReference type="InterPro" id="IPR041925">
    <property type="entry name" value="CT_Formate-Dh_H"/>
</dbReference>
<evidence type="ECO:0000256" key="4">
    <source>
        <dbReference type="ARBA" id="ARBA00022737"/>
    </source>
</evidence>
<dbReference type="InterPro" id="IPR041924">
    <property type="entry name" value="Formate_Dh-H_N"/>
</dbReference>
<dbReference type="SUPFAM" id="SSF50692">
    <property type="entry name" value="ADC-like"/>
    <property type="match status" value="1"/>
</dbReference>
<dbReference type="Gene3D" id="3.30.70.20">
    <property type="match status" value="1"/>
</dbReference>
<evidence type="ECO:0000256" key="1">
    <source>
        <dbReference type="ARBA" id="ARBA00007023"/>
    </source>
</evidence>
<dbReference type="PANTHER" id="PTHR43105:SF14">
    <property type="entry name" value="FORMATE DEHYDROGENASE H"/>
    <property type="match status" value="1"/>
</dbReference>
<comment type="similarity">
    <text evidence="1">In the C-terminal section; belongs to the prokaryotic molybdopterin-containing oxidoreductase family.</text>
</comment>
<keyword evidence="3" id="KW-0479">Metal-binding</keyword>
<dbReference type="EMBL" id="MCGG01000022">
    <property type="protein sequence ID" value="OEJ67374.1"/>
    <property type="molecule type" value="Genomic_DNA"/>
</dbReference>
<evidence type="ECO:0000259" key="10">
    <source>
        <dbReference type="PROSITE" id="PS51669"/>
    </source>
</evidence>
<dbReference type="PROSITE" id="PS00490">
    <property type="entry name" value="MOLYBDOPTERIN_PROK_2"/>
    <property type="match status" value="1"/>
</dbReference>
<dbReference type="InterPro" id="IPR006657">
    <property type="entry name" value="MoPterin_dinucl-bd_dom"/>
</dbReference>
<dbReference type="InterPro" id="IPR017896">
    <property type="entry name" value="4Fe4S_Fe-S-bd"/>
</dbReference>
<dbReference type="InterPro" id="IPR009010">
    <property type="entry name" value="Asp_de-COase-like_dom_sf"/>
</dbReference>
<dbReference type="GO" id="GO:0008863">
    <property type="term" value="F:formate dehydrogenase (NAD+) activity"/>
    <property type="evidence" value="ECO:0007669"/>
    <property type="project" value="InterPro"/>
</dbReference>
<proteinExistence type="inferred from homology"/>
<dbReference type="FunFam" id="3.30.70.20:FF:000035">
    <property type="entry name" value="Iron hydrogenase 1"/>
    <property type="match status" value="1"/>
</dbReference>
<dbReference type="GO" id="GO:0051539">
    <property type="term" value="F:4 iron, 4 sulfur cluster binding"/>
    <property type="evidence" value="ECO:0007669"/>
    <property type="project" value="UniProtKB-KW"/>
</dbReference>
<evidence type="ECO:0000256" key="2">
    <source>
        <dbReference type="ARBA" id="ARBA00022485"/>
    </source>
</evidence>
<keyword evidence="12" id="KW-1185">Reference proteome</keyword>
<dbReference type="CDD" id="cd02753">
    <property type="entry name" value="MopB_Formate-Dh-H"/>
    <property type="match status" value="1"/>
</dbReference>
<organism evidence="11 12">
    <name type="scientific">Magnetovibrio blakemorei</name>
    <dbReference type="NCBI Taxonomy" id="28181"/>
    <lineage>
        <taxon>Bacteria</taxon>
        <taxon>Pseudomonadati</taxon>
        <taxon>Pseudomonadota</taxon>
        <taxon>Alphaproteobacteria</taxon>
        <taxon>Rhodospirillales</taxon>
        <taxon>Magnetovibrionaceae</taxon>
        <taxon>Magnetovibrio</taxon>
    </lineage>
</organism>
<name>A0A1E5Q863_9PROT</name>
<evidence type="ECO:0000313" key="12">
    <source>
        <dbReference type="Proteomes" id="UP000095347"/>
    </source>
</evidence>
<evidence type="ECO:0000313" key="11">
    <source>
        <dbReference type="EMBL" id="OEJ67374.1"/>
    </source>
</evidence>
<keyword evidence="7" id="KW-0411">Iron-sulfur</keyword>
<dbReference type="PROSITE" id="PS00198">
    <property type="entry name" value="4FE4S_FER_1"/>
    <property type="match status" value="1"/>
</dbReference>
<comment type="caution">
    <text evidence="11">The sequence shown here is derived from an EMBL/GenBank/DDBJ whole genome shotgun (WGS) entry which is preliminary data.</text>
</comment>
<sequence length="908" mass="98025">MTNPIAFTLNGQAVTAESGETIWQAAKRHGIDIEHLCYKPRQGYRADGNCRACLVEVKGERTLAASCRRPVQSGMDIRTDTPRAQTARRMVVEMLLADHPGNTDATISDVRAWADHMGLAESRFASPTQADADQSHPAIHFKPSACITCGLCIRACRDVQSNDVIGFSGRGAHTRIVFDQGDDLGNSTCVACGECVEACPTGALRPAHEAFAPQTGDQKIASTCPFCGVGCQIEYTERKGKIVLAEGLDGPSNHHRLCVKGRFGFSYTHNVARLTKPLIRKGGAAKTPADIPPPDKRLDAFREATWDEALALAADGFKTIRARDGGAALSGFGSAKGSNEEAYLFQKLIRTAFGSNNVDHCTRLCHASSVAALLEGVGSAAVTAPFMAAEEADVIILIGSRPEWNHPVAAACFKTAAKRGAKLIIFDPRGQGLARYGQQLNFKSGTDVALINALLHTIIFEGLTDQNFIAKFVDGYDELVKAVKDYTPERMADLTGIDASILRQVARQYATAKRSIIFWGMGVSQHVHGTDNARALIALALITGHIGRPGTGLHPLRGQNNVQGASDVGLIPMFLPDYASIKDDAVRARFEAAWGTKLSPIPGLTVVETMDAANAGVIKGMYVMGENPAMSDPDANHARAGLAKLEHLVVQDIFLTETAWLADVILPASTFYEKTGTYTNTNRQVQMGRKVVHPPGDARQDFDLICNLAERLGCAWNYAGPEEVYAEMRTLMPSISGISWDRLQRDNSVVYPCTDEHLPGQDILFGDGFPTASGRARLVPADLTPPDEMPDEAYPFLLTTGRVLEHWHTGAMTRPADVLNAIEPHPTVSLHPKAIGKLGVSAGAHVKVESRRGEVELMVRADRDVPEGLAFIPFCFHEAAANLLTNPKLDPYGKIPEFKVCAVKVTAL</sequence>
<feature type="domain" description="4Fe-4S Mo/W bis-MGD-type" evidence="10">
    <location>
        <begin position="217"/>
        <end position="272"/>
    </location>
</feature>
<dbReference type="Gene3D" id="3.40.228.10">
    <property type="entry name" value="Dimethylsulfoxide Reductase, domain 2"/>
    <property type="match status" value="1"/>
</dbReference>
<dbReference type="SUPFAM" id="SSF54862">
    <property type="entry name" value="4Fe-4S ferredoxins"/>
    <property type="match status" value="1"/>
</dbReference>
<gene>
    <name evidence="11" type="ORF">BEN30_09595</name>
</gene>
<dbReference type="PIRSF" id="PIRSF036643">
    <property type="entry name" value="FDH_alpha"/>
    <property type="match status" value="1"/>
</dbReference>
<dbReference type="PROSITE" id="PS51669">
    <property type="entry name" value="4FE4S_MOW_BIS_MGD"/>
    <property type="match status" value="1"/>
</dbReference>
<evidence type="ECO:0000256" key="7">
    <source>
        <dbReference type="ARBA" id="ARBA00023014"/>
    </source>
</evidence>
<dbReference type="GO" id="GO:0043546">
    <property type="term" value="F:molybdopterin cofactor binding"/>
    <property type="evidence" value="ECO:0007669"/>
    <property type="project" value="InterPro"/>
</dbReference>
<dbReference type="InterPro" id="IPR006655">
    <property type="entry name" value="Mopterin_OxRdtase_prok_CS"/>
</dbReference>
<dbReference type="PROSITE" id="PS51085">
    <property type="entry name" value="2FE2S_FER_2"/>
    <property type="match status" value="1"/>
</dbReference>
<accession>A0A1E5Q863</accession>